<dbReference type="PANTHER" id="PTHR47939">
    <property type="entry name" value="MEMBRANE-ASSOCIATED SALT-INDUCIBLE PROTEIN-LIKE"/>
    <property type="match status" value="1"/>
</dbReference>
<accession>A0A8J5HC54</accession>
<proteinExistence type="inferred from homology"/>
<name>A0A8J5HC54_ZINOF</name>
<dbReference type="PANTHER" id="PTHR47939:SF9">
    <property type="entry name" value="(WILD MALAYSIAN BANANA) HYPOTHETICAL PROTEIN"/>
    <property type="match status" value="1"/>
</dbReference>
<dbReference type="SUPFAM" id="SSF81901">
    <property type="entry name" value="HCP-like"/>
    <property type="match status" value="1"/>
</dbReference>
<dbReference type="InterPro" id="IPR011990">
    <property type="entry name" value="TPR-like_helical_dom_sf"/>
</dbReference>
<evidence type="ECO:0000313" key="4">
    <source>
        <dbReference type="EMBL" id="KAG6518292.1"/>
    </source>
</evidence>
<organism evidence="4 5">
    <name type="scientific">Zingiber officinale</name>
    <name type="common">Ginger</name>
    <name type="synonym">Amomum zingiber</name>
    <dbReference type="NCBI Taxonomy" id="94328"/>
    <lineage>
        <taxon>Eukaryota</taxon>
        <taxon>Viridiplantae</taxon>
        <taxon>Streptophyta</taxon>
        <taxon>Embryophyta</taxon>
        <taxon>Tracheophyta</taxon>
        <taxon>Spermatophyta</taxon>
        <taxon>Magnoliopsida</taxon>
        <taxon>Liliopsida</taxon>
        <taxon>Zingiberales</taxon>
        <taxon>Zingiberaceae</taxon>
        <taxon>Zingiber</taxon>
    </lineage>
</organism>
<dbReference type="Pfam" id="PF13041">
    <property type="entry name" value="PPR_2"/>
    <property type="match status" value="2"/>
</dbReference>
<evidence type="ECO:0000256" key="1">
    <source>
        <dbReference type="ARBA" id="ARBA00007626"/>
    </source>
</evidence>
<keyword evidence="2" id="KW-0677">Repeat</keyword>
<dbReference type="PROSITE" id="PS51375">
    <property type="entry name" value="PPR"/>
    <property type="match status" value="3"/>
</dbReference>
<dbReference type="AlphaFoldDB" id="A0A8J5HC54"/>
<dbReference type="EMBL" id="JACMSC010000006">
    <property type="protein sequence ID" value="KAG6518292.1"/>
    <property type="molecule type" value="Genomic_DNA"/>
</dbReference>
<protein>
    <recommendedName>
        <fullName evidence="6">Pentatricopeptide repeat-containing protein</fullName>
    </recommendedName>
</protein>
<comment type="similarity">
    <text evidence="1">Belongs to the PPR family. P subfamily.</text>
</comment>
<feature type="repeat" description="PPR" evidence="3">
    <location>
        <begin position="275"/>
        <end position="309"/>
    </location>
</feature>
<dbReference type="InterPro" id="IPR002885">
    <property type="entry name" value="PPR_rpt"/>
</dbReference>
<evidence type="ECO:0000256" key="3">
    <source>
        <dbReference type="PROSITE-ProRule" id="PRU00708"/>
    </source>
</evidence>
<gene>
    <name evidence="4" type="ORF">ZIOFF_021696</name>
</gene>
<dbReference type="Gene3D" id="1.25.40.10">
    <property type="entry name" value="Tetratricopeptide repeat domain"/>
    <property type="match status" value="2"/>
</dbReference>
<feature type="repeat" description="PPR" evidence="3">
    <location>
        <begin position="240"/>
        <end position="274"/>
    </location>
</feature>
<feature type="repeat" description="PPR" evidence="3">
    <location>
        <begin position="170"/>
        <end position="204"/>
    </location>
</feature>
<dbReference type="Proteomes" id="UP000734854">
    <property type="component" value="Unassembled WGS sequence"/>
</dbReference>
<comment type="caution">
    <text evidence="4">The sequence shown here is derived from an EMBL/GenBank/DDBJ whole genome shotgun (WGS) entry which is preliminary data.</text>
</comment>
<keyword evidence="5" id="KW-1185">Reference proteome</keyword>
<evidence type="ECO:0000256" key="2">
    <source>
        <dbReference type="ARBA" id="ARBA00022737"/>
    </source>
</evidence>
<dbReference type="NCBIfam" id="TIGR00756">
    <property type="entry name" value="PPR"/>
    <property type="match status" value="4"/>
</dbReference>
<evidence type="ECO:0008006" key="6">
    <source>
        <dbReference type="Google" id="ProtNLM"/>
    </source>
</evidence>
<dbReference type="InterPro" id="IPR050667">
    <property type="entry name" value="PPR-containing_protein"/>
</dbReference>
<reference evidence="4 5" key="1">
    <citation type="submission" date="2020-08" db="EMBL/GenBank/DDBJ databases">
        <title>Plant Genome Project.</title>
        <authorList>
            <person name="Zhang R.-G."/>
        </authorList>
    </citation>
    <scope>NUCLEOTIDE SEQUENCE [LARGE SCALE GENOMIC DNA]</scope>
    <source>
        <tissue evidence="4">Rhizome</tissue>
    </source>
</reference>
<evidence type="ECO:0000313" key="5">
    <source>
        <dbReference type="Proteomes" id="UP000734854"/>
    </source>
</evidence>
<sequence length="523" mass="57812">MAVAAFVRNQLRHQQYLRAFSSSSPSSILNPSDPSAVLTSKQKSRAALRLLKSETDPSRIVDICRAASLCPSASHLDRLALSDAISALAESRSFTEVRSILDSLSLASLPHAIVLYGQAGLHDDAIRTFQKSPSARTLNALLFACIVGRRHEEVSRIFSDFPGAHDITPDIETYNNVIKAFSESGTTRSFYSVLDKMCNAGVKPDTITFCNALAGFYMEERFDDVKKVLRLLKKHGCDHGLGIYNSRIQSLCKLKRTNEAKELFKEMGKKGIKPTWATYNHLIFGFCNEGQLEDAKKLYQEMKKRGHVPIGKCHFTLIHFLCKGGDFEAALSVCKDSMSQNWIPNFSTMKMLVKGLIGSSKVEEARDIMEKVKEKFPGNADMWKETRHGDRAKHPSSSPGLGDASKPVIGSGDASQLAQHVRTRYRVGRHFQARLRAWTTCLVLRDVSRLVSKPKRRVALAVLGAAVAEGGELPSKALPQAKAVRLMPAFCLGGRLGCYLENCLDTEFSSSIVFEEGHKLMVA</sequence>